<gene>
    <name evidence="1" type="ORF">M8330_11555</name>
</gene>
<evidence type="ECO:0000313" key="1">
    <source>
        <dbReference type="EMBL" id="MCM0620926.1"/>
    </source>
</evidence>
<protein>
    <submittedName>
        <fullName evidence="1">Uncharacterized protein</fullName>
    </submittedName>
</protein>
<evidence type="ECO:0000313" key="2">
    <source>
        <dbReference type="Proteomes" id="UP001139485"/>
    </source>
</evidence>
<reference evidence="1" key="1">
    <citation type="submission" date="2022-05" db="EMBL/GenBank/DDBJ databases">
        <authorList>
            <person name="Tuo L."/>
        </authorList>
    </citation>
    <scope>NUCLEOTIDE SEQUENCE</scope>
    <source>
        <strain evidence="1">BSK12Z-4</strain>
    </source>
</reference>
<dbReference type="RefSeq" id="WP_250827447.1">
    <property type="nucleotide sequence ID" value="NZ_JAMOIL010000013.1"/>
</dbReference>
<dbReference type="AlphaFoldDB" id="A0A9X2D847"/>
<comment type="caution">
    <text evidence="1">The sequence shown here is derived from an EMBL/GenBank/DDBJ whole genome shotgun (WGS) entry which is preliminary data.</text>
</comment>
<dbReference type="EMBL" id="JAMOIL010000013">
    <property type="protein sequence ID" value="MCM0620926.1"/>
    <property type="molecule type" value="Genomic_DNA"/>
</dbReference>
<organism evidence="1 2">
    <name type="scientific">Nocardioides bruguierae</name>
    <dbReference type="NCBI Taxonomy" id="2945102"/>
    <lineage>
        <taxon>Bacteria</taxon>
        <taxon>Bacillati</taxon>
        <taxon>Actinomycetota</taxon>
        <taxon>Actinomycetes</taxon>
        <taxon>Propionibacteriales</taxon>
        <taxon>Nocardioidaceae</taxon>
        <taxon>Nocardioides</taxon>
    </lineage>
</organism>
<keyword evidence="2" id="KW-1185">Reference proteome</keyword>
<dbReference type="Proteomes" id="UP001139485">
    <property type="component" value="Unassembled WGS sequence"/>
</dbReference>
<name>A0A9X2D847_9ACTN</name>
<sequence length="178" mass="19150">MRLPNPLDPVSQLLDLLPRVVGLVPTVEGLLDRIESTRLAAEELIARIETTRRSGEDLLVGAAGQVARIEALVDSLEPRLTELGPVLDRLVPIARELADTTSPDEVAALVKLVDQLPEVADKMESEVLPVLSTLGTVAPDVHDLLGVARELNEVLEKVPGVSRAKKKIDAEQAERGIA</sequence>
<accession>A0A9X2D847</accession>
<proteinExistence type="predicted"/>